<dbReference type="EMBL" id="CP002886">
    <property type="protein sequence ID" value="AEW73669.1"/>
    <property type="molecule type" value="Genomic_DNA"/>
</dbReference>
<organism evidence="1 2">
    <name type="scientific">Enterobacter ludwigii</name>
    <dbReference type="NCBI Taxonomy" id="299767"/>
    <lineage>
        <taxon>Bacteria</taxon>
        <taxon>Pseudomonadati</taxon>
        <taxon>Pseudomonadota</taxon>
        <taxon>Gammaproteobacteria</taxon>
        <taxon>Enterobacterales</taxon>
        <taxon>Enterobacteriaceae</taxon>
        <taxon>Enterobacter</taxon>
        <taxon>Enterobacter cloacae complex</taxon>
    </lineage>
</organism>
<dbReference type="eggNOG" id="ENOG503482K">
    <property type="taxonomic scope" value="Bacteria"/>
</dbReference>
<dbReference type="AlphaFoldDB" id="G8LQ21"/>
<protein>
    <submittedName>
        <fullName evidence="1">Uncharacterized protein</fullName>
    </submittedName>
</protein>
<evidence type="ECO:0000313" key="1">
    <source>
        <dbReference type="EMBL" id="AEW73669.1"/>
    </source>
</evidence>
<evidence type="ECO:0000313" key="2">
    <source>
        <dbReference type="Proteomes" id="UP000007838"/>
    </source>
</evidence>
<dbReference type="Proteomes" id="UP000007838">
    <property type="component" value="Chromosome"/>
</dbReference>
<gene>
    <name evidence="1" type="ORF">EcWSU1_02234</name>
</gene>
<name>G8LQ21_9ENTR</name>
<sequence length="484" mass="56206">MLVVFCVKQIWCPRTWVNLHKRRAFEAVLQRPRYRAVEDGLTGNAVSANRRAVIRRLRRIELVAADPWNSGDADISLHAGGHRPQDVVAVENIHVFVDKNDVFQFGIGRECDKRRLSLTSFIGWLAFFHLQNAEELTAARGMRIDILQEARNGLFNGIADAGLRWQASERGVLFTWPHQRLQDCLVTEGDGFHFDDGQRRVCLAAVARKFRHRMATVGVLIFSNAHPWQQFAFDNDFSPRDRFLFYRHALHQFDRFLTQRPGNAQFVITKRCRGRFKAGADINRRVEPHVDRHRQRFSGCFSLFTKDLNVAPRGQEHGKLIALLNAETVNRDVSQRTVFRIACQYQPQTEERASINRRVGRGRKQFTQIKIRIVSVEYLLLARGLRCRDNNRRDRVFHGLTDVLRERRGFTSQKECRSFPAGVHAHQDSRIRITFNVIEHHGRARSGRAFHRTARTNVSINTRQLRVGIDRMIRFNILSFMALQ</sequence>
<reference evidence="1 2" key="1">
    <citation type="journal article" date="2011" name="Stand. Genomic Sci.">
        <title>Complete genome of the onion pathogen Enterobacter cloacae EcWSU1.</title>
        <authorList>
            <person name="Humann J.L."/>
            <person name="Wildung M."/>
            <person name="Cheng C.H."/>
            <person name="Lee T."/>
            <person name="Stewart J.E."/>
            <person name="Drew J.C."/>
            <person name="Triplett E.W."/>
            <person name="Main D."/>
            <person name="Schroeder B.K."/>
        </authorList>
    </citation>
    <scope>NUCLEOTIDE SEQUENCE [LARGE SCALE GENOMIC DNA]</scope>
    <source>
        <strain evidence="1 2">EcWSU1</strain>
    </source>
</reference>
<dbReference type="KEGG" id="eec:EcWSU1_02234"/>
<dbReference type="HOGENOM" id="CLU_563536_0_0_6"/>
<accession>G8LQ21</accession>
<proteinExistence type="predicted"/>